<dbReference type="Gene3D" id="3.30.200.20">
    <property type="entry name" value="Phosphorylase Kinase, domain 1"/>
    <property type="match status" value="1"/>
</dbReference>
<evidence type="ECO:0000313" key="2">
    <source>
        <dbReference type="EMBL" id="KAJ3573584.1"/>
    </source>
</evidence>
<evidence type="ECO:0000259" key="1">
    <source>
        <dbReference type="Pfam" id="PF01636"/>
    </source>
</evidence>
<keyword evidence="3" id="KW-1185">Reference proteome</keyword>
<dbReference type="Gene3D" id="3.90.1200.10">
    <property type="match status" value="1"/>
</dbReference>
<dbReference type="SUPFAM" id="SSF56112">
    <property type="entry name" value="Protein kinase-like (PK-like)"/>
    <property type="match status" value="1"/>
</dbReference>
<dbReference type="InterPro" id="IPR011009">
    <property type="entry name" value="Kinase-like_dom_sf"/>
</dbReference>
<evidence type="ECO:0000313" key="3">
    <source>
        <dbReference type="Proteomes" id="UP001213000"/>
    </source>
</evidence>
<feature type="domain" description="Aminoglycoside phosphotransferase" evidence="1">
    <location>
        <begin position="213"/>
        <end position="481"/>
    </location>
</feature>
<reference evidence="2" key="1">
    <citation type="submission" date="2022-07" db="EMBL/GenBank/DDBJ databases">
        <title>Genome Sequence of Leucocoprinus birnbaumii.</title>
        <authorList>
            <person name="Buettner E."/>
        </authorList>
    </citation>
    <scope>NUCLEOTIDE SEQUENCE</scope>
    <source>
        <strain evidence="2">VT141</strain>
    </source>
</reference>
<sequence>MTQPLLPENFDDLDEAGKEREKEIHRRRLVRYHYVKTTEECSPLHFAALLNYTSVLRPRLFQHASDLWEGEALELKVAPSRMMKLDETQKEWMSLLKHARTSSSAAYNKHLKERTLAAAESDKERTEIAKHWPFDDMDEEEYRTLACRLSLRSLRSPFLRPIAKPTHWLSCRSFFDAISHSHSGLFDYTSGRWIINNALRHAERRRVFNIEGLEGGFNRTFLITMRDGFQMVARVPYPATIPKYSAVASEAATMDLLRSSGLPVPRIYGYSPAPDNAAETEYIFMEFVQGTKLSDIWFELGESEIISFSRQLAELESKMMSLAFPAGGSLYYTKDLEKTIGAPGISLEDARFCVGPDTRMPLCFGRRSQLEVGRGPYKGAEEALIGGADKELAYLKQFGRPLLPFHRGRREAYQYKDQPPSDHIENLNRYLLIASSLVPKNPDLSRFCIRHPDLQPNNIFVSRSPDSDLRIVGLIDWQHSSILPQFLLAGIPQCIQNYNDPVSQNMARPSLPENFEDLDQAKKDREKELHRRRLVHYHYVKTTGEYNTFHYTALTDSMSTLRLRLFENASDPWEGETLKLKVALIEAAKKWEALTGGTTACPLVFDAEDVRKTAELDEVVRGANQTIALCEGMIGCRSEGWVPTDRYEEAMARSNHMKEVSLAMAESDQERTEIVEHWPFGDMNEEEYM</sequence>
<dbReference type="PANTHER" id="PTHR36091">
    <property type="entry name" value="ALTERED INHERITANCE OF MITOCHONDRIA PROTEIN 9, MITOCHONDRIAL"/>
    <property type="match status" value="1"/>
</dbReference>
<protein>
    <recommendedName>
        <fullName evidence="1">Aminoglycoside phosphotransferase domain-containing protein</fullName>
    </recommendedName>
</protein>
<dbReference type="EMBL" id="JANIEX010000098">
    <property type="protein sequence ID" value="KAJ3573584.1"/>
    <property type="molecule type" value="Genomic_DNA"/>
</dbReference>
<gene>
    <name evidence="2" type="ORF">NP233_g2346</name>
</gene>
<dbReference type="PANTHER" id="PTHR36091:SF2">
    <property type="entry name" value="AMINOGLYCOSIDE PHOSPHOTRANSFERASE DOMAIN-CONTAINING PROTEIN"/>
    <property type="match status" value="1"/>
</dbReference>
<dbReference type="InterPro" id="IPR051035">
    <property type="entry name" value="Mito_inheritance_9"/>
</dbReference>
<proteinExistence type="predicted"/>
<organism evidence="2 3">
    <name type="scientific">Leucocoprinus birnbaumii</name>
    <dbReference type="NCBI Taxonomy" id="56174"/>
    <lineage>
        <taxon>Eukaryota</taxon>
        <taxon>Fungi</taxon>
        <taxon>Dikarya</taxon>
        <taxon>Basidiomycota</taxon>
        <taxon>Agaricomycotina</taxon>
        <taxon>Agaricomycetes</taxon>
        <taxon>Agaricomycetidae</taxon>
        <taxon>Agaricales</taxon>
        <taxon>Agaricineae</taxon>
        <taxon>Agaricaceae</taxon>
        <taxon>Leucocoprinus</taxon>
    </lineage>
</organism>
<dbReference type="Pfam" id="PF01636">
    <property type="entry name" value="APH"/>
    <property type="match status" value="1"/>
</dbReference>
<accession>A0AAD5W2G8</accession>
<dbReference type="Proteomes" id="UP001213000">
    <property type="component" value="Unassembled WGS sequence"/>
</dbReference>
<name>A0AAD5W2G8_9AGAR</name>
<dbReference type="AlphaFoldDB" id="A0AAD5W2G8"/>
<dbReference type="GO" id="GO:0005739">
    <property type="term" value="C:mitochondrion"/>
    <property type="evidence" value="ECO:0007669"/>
    <property type="project" value="TreeGrafter"/>
</dbReference>
<comment type="caution">
    <text evidence="2">The sequence shown here is derived from an EMBL/GenBank/DDBJ whole genome shotgun (WGS) entry which is preliminary data.</text>
</comment>
<dbReference type="InterPro" id="IPR002575">
    <property type="entry name" value="Aminoglycoside_PTrfase"/>
</dbReference>